<comment type="similarity">
    <text evidence="1">Belongs to the helicase family. UvrD subfamily.</text>
</comment>
<evidence type="ECO:0000256" key="4">
    <source>
        <dbReference type="ARBA" id="ARBA00022806"/>
    </source>
</evidence>
<comment type="catalytic activity">
    <reaction evidence="9">
        <text>ATP + H2O = ADP + phosphate + H(+)</text>
        <dbReference type="Rhea" id="RHEA:13065"/>
        <dbReference type="ChEBI" id="CHEBI:15377"/>
        <dbReference type="ChEBI" id="CHEBI:15378"/>
        <dbReference type="ChEBI" id="CHEBI:30616"/>
        <dbReference type="ChEBI" id="CHEBI:43474"/>
        <dbReference type="ChEBI" id="CHEBI:456216"/>
        <dbReference type="EC" id="5.6.2.4"/>
    </reaction>
</comment>
<name>H5XZX4_9FIRM</name>
<dbReference type="PROSITE" id="PS51217">
    <property type="entry name" value="UVRD_HELICASE_CTER"/>
    <property type="match status" value="1"/>
</dbReference>
<dbReference type="GO" id="GO:0043138">
    <property type="term" value="F:3'-5' DNA helicase activity"/>
    <property type="evidence" value="ECO:0007669"/>
    <property type="project" value="UniProtKB-EC"/>
</dbReference>
<evidence type="ECO:0000256" key="1">
    <source>
        <dbReference type="ARBA" id="ARBA00009922"/>
    </source>
</evidence>
<dbReference type="CDD" id="cd17932">
    <property type="entry name" value="DEXQc_UvrD"/>
    <property type="match status" value="1"/>
</dbReference>
<dbReference type="InterPro" id="IPR014017">
    <property type="entry name" value="DNA_helicase_UvrD-like_C"/>
</dbReference>
<feature type="binding site" evidence="10">
    <location>
        <begin position="26"/>
        <end position="33"/>
    </location>
    <ligand>
        <name>ATP</name>
        <dbReference type="ChEBI" id="CHEBI:30616"/>
    </ligand>
</feature>
<keyword evidence="14" id="KW-1185">Reference proteome</keyword>
<evidence type="ECO:0000256" key="9">
    <source>
        <dbReference type="ARBA" id="ARBA00048988"/>
    </source>
</evidence>
<dbReference type="Gene3D" id="3.40.50.300">
    <property type="entry name" value="P-loop containing nucleotide triphosphate hydrolases"/>
    <property type="match status" value="2"/>
</dbReference>
<dbReference type="InterPro" id="IPR027417">
    <property type="entry name" value="P-loop_NTPase"/>
</dbReference>
<organism evidence="13 14">
    <name type="scientific">Desulfosporosinus youngiae DSM 17734</name>
    <dbReference type="NCBI Taxonomy" id="768710"/>
    <lineage>
        <taxon>Bacteria</taxon>
        <taxon>Bacillati</taxon>
        <taxon>Bacillota</taxon>
        <taxon>Clostridia</taxon>
        <taxon>Eubacteriales</taxon>
        <taxon>Desulfitobacteriaceae</taxon>
        <taxon>Desulfosporosinus</taxon>
    </lineage>
</organism>
<evidence type="ECO:0000259" key="11">
    <source>
        <dbReference type="PROSITE" id="PS51198"/>
    </source>
</evidence>
<gene>
    <name evidence="13" type="ORF">DesyoDRAFT_5240</name>
</gene>
<keyword evidence="3 10" id="KW-0378">Hydrolase</keyword>
<dbReference type="GO" id="GO:0005524">
    <property type="term" value="F:ATP binding"/>
    <property type="evidence" value="ECO:0007669"/>
    <property type="project" value="UniProtKB-UniRule"/>
</dbReference>
<dbReference type="AlphaFoldDB" id="H5XZX4"/>
<feature type="domain" description="UvrD-like helicase ATP-binding" evidence="11">
    <location>
        <begin position="5"/>
        <end position="266"/>
    </location>
</feature>
<keyword evidence="6" id="KW-0413">Isomerase</keyword>
<evidence type="ECO:0000256" key="6">
    <source>
        <dbReference type="ARBA" id="ARBA00023235"/>
    </source>
</evidence>
<dbReference type="GO" id="GO:0005829">
    <property type="term" value="C:cytosol"/>
    <property type="evidence" value="ECO:0007669"/>
    <property type="project" value="TreeGrafter"/>
</dbReference>
<dbReference type="Gene3D" id="1.10.486.10">
    <property type="entry name" value="PCRA, domain 4"/>
    <property type="match status" value="1"/>
</dbReference>
<evidence type="ECO:0000256" key="10">
    <source>
        <dbReference type="PROSITE-ProRule" id="PRU00560"/>
    </source>
</evidence>
<dbReference type="InterPro" id="IPR014016">
    <property type="entry name" value="UvrD-like_ATP-bd"/>
</dbReference>
<dbReference type="STRING" id="768710.DesyoDRAFT_5240"/>
<evidence type="ECO:0000256" key="8">
    <source>
        <dbReference type="ARBA" id="ARBA00034808"/>
    </source>
</evidence>
<keyword evidence="5 10" id="KW-0067">ATP-binding</keyword>
<dbReference type="PANTHER" id="PTHR11070:SF48">
    <property type="entry name" value="ATP-DEPENDENT HELICASE_NUCLEASE SUBUNIT A"/>
    <property type="match status" value="1"/>
</dbReference>
<dbReference type="GO" id="GO:0003677">
    <property type="term" value="F:DNA binding"/>
    <property type="evidence" value="ECO:0007669"/>
    <property type="project" value="InterPro"/>
</dbReference>
<dbReference type="GO" id="GO:0000725">
    <property type="term" value="P:recombinational repair"/>
    <property type="evidence" value="ECO:0007669"/>
    <property type="project" value="TreeGrafter"/>
</dbReference>
<feature type="domain" description="UvrD-like helicase C-terminal" evidence="12">
    <location>
        <begin position="267"/>
        <end position="533"/>
    </location>
</feature>
<comment type="catalytic activity">
    <reaction evidence="7">
        <text>Couples ATP hydrolysis with the unwinding of duplex DNA by translocating in the 3'-5' direction.</text>
        <dbReference type="EC" id="5.6.2.4"/>
    </reaction>
</comment>
<dbReference type="eggNOG" id="COG0210">
    <property type="taxonomic scope" value="Bacteria"/>
</dbReference>
<evidence type="ECO:0000256" key="5">
    <source>
        <dbReference type="ARBA" id="ARBA00022840"/>
    </source>
</evidence>
<dbReference type="Proteomes" id="UP000005104">
    <property type="component" value="Chromosome"/>
</dbReference>
<dbReference type="Gene3D" id="1.10.10.160">
    <property type="match status" value="1"/>
</dbReference>
<dbReference type="HOGENOM" id="CLU_004585_5_4_9"/>
<dbReference type="InterPro" id="IPR013986">
    <property type="entry name" value="DExx_box_DNA_helicase_dom_sf"/>
</dbReference>
<dbReference type="RefSeq" id="WP_007787436.1">
    <property type="nucleotide sequence ID" value="NZ_CM001441.1"/>
</dbReference>
<dbReference type="GO" id="GO:0016887">
    <property type="term" value="F:ATP hydrolysis activity"/>
    <property type="evidence" value="ECO:0007669"/>
    <property type="project" value="RHEA"/>
</dbReference>
<dbReference type="PROSITE" id="PS51198">
    <property type="entry name" value="UVRD_HELICASE_ATP_BIND"/>
    <property type="match status" value="1"/>
</dbReference>
<dbReference type="Pfam" id="PF13361">
    <property type="entry name" value="UvrD_C"/>
    <property type="match status" value="1"/>
</dbReference>
<dbReference type="Pfam" id="PF00580">
    <property type="entry name" value="UvrD-helicase"/>
    <property type="match status" value="1"/>
</dbReference>
<dbReference type="InterPro" id="IPR000212">
    <property type="entry name" value="DNA_helicase_UvrD/REP"/>
</dbReference>
<sequence>MNLLYGLNDQQLQAVTSDSPIILNLAGAGSGKTRVLTHRMAYLHQEKRVGTSNMLALTFTRLAAKEMKERVMALIGTAEGYKLTVGTFHSFCVQVLREFGYLVDLEPNFTIYDEEDRTDIIHSCVDELGYKKIKVRDVIDNLYKDLSGLDQSLARVIEEYGYRLKRNNAMDLDGLLVSTRNVLESSQAQRELQNRYRYIFVDEFQDTNDIQFEIIHLLNPENLFVVGDDFQSIYQFRGANVRNIIEFPDKYQKCEVIKLERNYRSTKQIVSAANSLIKHNLSQTEKALIADREGLDIRYLIMPDEDAESRKVADLIASESKSEAWSNVAVLARTNRQLQTIKDVLDRRNIPSLIVSSQNDVFKKQDIRKIIAFIEVAINPQDDANIHKVINFPNMRFTDLDINNLEFKALDQGWSLSDIMKIGTEKEKAFYALLESIKDRVENIETARDVIEEAIHQLSLRIYYDNEGLKNRQEDVSAMLLEVERWQNVQESLGEPNGIYSFLKWLRTKDIQEKLVQEKVDSVKLMTVHASKGLEFPVVFVIGMNQNVFPSKRAEDIEEERRLFYVAITRAKDRLYLTRPEQREAYPGGPMALQVESQFIQEIELEQAECIGQSQGRTVGFGWME</sequence>
<evidence type="ECO:0000313" key="14">
    <source>
        <dbReference type="Proteomes" id="UP000005104"/>
    </source>
</evidence>
<dbReference type="PANTHER" id="PTHR11070">
    <property type="entry name" value="UVRD / RECB / PCRA DNA HELICASE FAMILY MEMBER"/>
    <property type="match status" value="1"/>
</dbReference>
<dbReference type="EMBL" id="CM001441">
    <property type="protein sequence ID" value="EHQ92170.1"/>
    <property type="molecule type" value="Genomic_DNA"/>
</dbReference>
<protein>
    <recommendedName>
        <fullName evidence="8">DNA 3'-5' helicase</fullName>
        <ecNumber evidence="8">5.6.2.4</ecNumber>
    </recommendedName>
</protein>
<dbReference type="GO" id="GO:0033202">
    <property type="term" value="C:DNA helicase complex"/>
    <property type="evidence" value="ECO:0007669"/>
    <property type="project" value="TreeGrafter"/>
</dbReference>
<dbReference type="SUPFAM" id="SSF52540">
    <property type="entry name" value="P-loop containing nucleoside triphosphate hydrolases"/>
    <property type="match status" value="1"/>
</dbReference>
<proteinExistence type="inferred from homology"/>
<evidence type="ECO:0000313" key="13">
    <source>
        <dbReference type="EMBL" id="EHQ92170.1"/>
    </source>
</evidence>
<dbReference type="EC" id="5.6.2.4" evidence="8"/>
<accession>H5XZX4</accession>
<reference evidence="13 14" key="1">
    <citation type="submission" date="2011-11" db="EMBL/GenBank/DDBJ databases">
        <title>The Noncontiguous Finished genome of Desulfosporosinus youngiae DSM 17734.</title>
        <authorList>
            <consortium name="US DOE Joint Genome Institute (JGI-PGF)"/>
            <person name="Lucas S."/>
            <person name="Han J."/>
            <person name="Lapidus A."/>
            <person name="Cheng J.-F."/>
            <person name="Goodwin L."/>
            <person name="Pitluck S."/>
            <person name="Peters L."/>
            <person name="Ovchinnikova G."/>
            <person name="Lu M."/>
            <person name="Land M.L."/>
            <person name="Hauser L."/>
            <person name="Pester M."/>
            <person name="Spring S."/>
            <person name="Ollivier B."/>
            <person name="Rattei T."/>
            <person name="Klenk H.-P."/>
            <person name="Wagner M."/>
            <person name="Loy A."/>
            <person name="Woyke T.J."/>
        </authorList>
    </citation>
    <scope>NUCLEOTIDE SEQUENCE [LARGE SCALE GENOMIC DNA]</scope>
    <source>
        <strain evidence="13 14">DSM 17734</strain>
    </source>
</reference>
<evidence type="ECO:0000256" key="2">
    <source>
        <dbReference type="ARBA" id="ARBA00022741"/>
    </source>
</evidence>
<evidence type="ECO:0000256" key="3">
    <source>
        <dbReference type="ARBA" id="ARBA00022801"/>
    </source>
</evidence>
<evidence type="ECO:0000259" key="12">
    <source>
        <dbReference type="PROSITE" id="PS51217"/>
    </source>
</evidence>
<evidence type="ECO:0000256" key="7">
    <source>
        <dbReference type="ARBA" id="ARBA00034617"/>
    </source>
</evidence>
<keyword evidence="4 10" id="KW-0347">Helicase</keyword>
<keyword evidence="2 10" id="KW-0547">Nucleotide-binding</keyword>
<dbReference type="CDD" id="cd18807">
    <property type="entry name" value="SF1_C_UvrD"/>
    <property type="match status" value="1"/>
</dbReference>